<reference evidence="9" key="1">
    <citation type="submission" date="2016-10" db="EMBL/GenBank/DDBJ databases">
        <authorList>
            <person name="Varghese N."/>
            <person name="Submissions S."/>
        </authorList>
    </citation>
    <scope>NUCLEOTIDE SEQUENCE [LARGE SCALE GENOMIC DNA]</scope>
    <source>
        <strain evidence="9">DSM 23920</strain>
    </source>
</reference>
<sequence length="159" mass="17358">MKKLFVLGAGVLLFAFAACNKKDNGPDYDPNAQYDIDSAKIVAYIQANNIQNVQHDSRGLFYQIVKPGGEQKPNGVASVKVGYTGTLLDKSKFDGKDTAYFDLNKVITGWTVGIPKIGKDGEINLFVPSIYGYGPYANGPIPPNSVLVFNVKLYDFVNK</sequence>
<dbReference type="PROSITE" id="PS50059">
    <property type="entry name" value="FKBP_PPIASE"/>
    <property type="match status" value="1"/>
</dbReference>
<keyword evidence="6" id="KW-0732">Signal</keyword>
<evidence type="ECO:0000256" key="1">
    <source>
        <dbReference type="ARBA" id="ARBA00000971"/>
    </source>
</evidence>
<organism evidence="8 9">
    <name type="scientific">Chitinophaga terrae</name>
    <name type="common">ex Kim and Jung 2007</name>
    <dbReference type="NCBI Taxonomy" id="408074"/>
    <lineage>
        <taxon>Bacteria</taxon>
        <taxon>Pseudomonadati</taxon>
        <taxon>Bacteroidota</taxon>
        <taxon>Chitinophagia</taxon>
        <taxon>Chitinophagales</taxon>
        <taxon>Chitinophagaceae</taxon>
        <taxon>Chitinophaga</taxon>
    </lineage>
</organism>
<comment type="similarity">
    <text evidence="5">Belongs to the FKBP-type PPIase family.</text>
</comment>
<dbReference type="SUPFAM" id="SSF54534">
    <property type="entry name" value="FKBP-like"/>
    <property type="match status" value="1"/>
</dbReference>
<dbReference type="OrthoDB" id="669809at2"/>
<feature type="signal peptide" evidence="6">
    <location>
        <begin position="1"/>
        <end position="17"/>
    </location>
</feature>
<dbReference type="Gene3D" id="3.10.50.40">
    <property type="match status" value="1"/>
</dbReference>
<dbReference type="Proteomes" id="UP000199656">
    <property type="component" value="Unassembled WGS sequence"/>
</dbReference>
<evidence type="ECO:0000256" key="6">
    <source>
        <dbReference type="SAM" id="SignalP"/>
    </source>
</evidence>
<dbReference type="Pfam" id="PF00254">
    <property type="entry name" value="FKBP_C"/>
    <property type="match status" value="1"/>
</dbReference>
<keyword evidence="9" id="KW-1185">Reference proteome</keyword>
<accession>A0A1H3WYN0</accession>
<evidence type="ECO:0000313" key="8">
    <source>
        <dbReference type="EMBL" id="SDZ92307.1"/>
    </source>
</evidence>
<protein>
    <recommendedName>
        <fullName evidence="5">Peptidyl-prolyl cis-trans isomerase</fullName>
        <ecNumber evidence="5">5.2.1.8</ecNumber>
    </recommendedName>
</protein>
<evidence type="ECO:0000256" key="4">
    <source>
        <dbReference type="PROSITE-ProRule" id="PRU00277"/>
    </source>
</evidence>
<dbReference type="PROSITE" id="PS51257">
    <property type="entry name" value="PROKAR_LIPOPROTEIN"/>
    <property type="match status" value="1"/>
</dbReference>
<dbReference type="AlphaFoldDB" id="A0A1H3WYN0"/>
<gene>
    <name evidence="8" type="ORF">SAMN05660909_00165</name>
</gene>
<dbReference type="PANTHER" id="PTHR10516:SF443">
    <property type="entry name" value="FK506-BINDING PROTEIN 59-RELATED"/>
    <property type="match status" value="1"/>
</dbReference>
<evidence type="ECO:0000256" key="3">
    <source>
        <dbReference type="ARBA" id="ARBA00023235"/>
    </source>
</evidence>
<dbReference type="EC" id="5.2.1.8" evidence="5"/>
<evidence type="ECO:0000259" key="7">
    <source>
        <dbReference type="PROSITE" id="PS50059"/>
    </source>
</evidence>
<comment type="catalytic activity">
    <reaction evidence="1 4 5">
        <text>[protein]-peptidylproline (omega=180) = [protein]-peptidylproline (omega=0)</text>
        <dbReference type="Rhea" id="RHEA:16237"/>
        <dbReference type="Rhea" id="RHEA-COMP:10747"/>
        <dbReference type="Rhea" id="RHEA-COMP:10748"/>
        <dbReference type="ChEBI" id="CHEBI:83833"/>
        <dbReference type="ChEBI" id="CHEBI:83834"/>
        <dbReference type="EC" id="5.2.1.8"/>
    </reaction>
</comment>
<evidence type="ECO:0000256" key="5">
    <source>
        <dbReference type="RuleBase" id="RU003915"/>
    </source>
</evidence>
<dbReference type="PANTHER" id="PTHR10516">
    <property type="entry name" value="PEPTIDYL-PROLYL CIS-TRANS ISOMERASE"/>
    <property type="match status" value="1"/>
</dbReference>
<dbReference type="InterPro" id="IPR001179">
    <property type="entry name" value="PPIase_FKBP_dom"/>
</dbReference>
<name>A0A1H3WYN0_9BACT</name>
<dbReference type="GO" id="GO:0003755">
    <property type="term" value="F:peptidyl-prolyl cis-trans isomerase activity"/>
    <property type="evidence" value="ECO:0007669"/>
    <property type="project" value="UniProtKB-UniRule"/>
</dbReference>
<dbReference type="RefSeq" id="WP_089757643.1">
    <property type="nucleotide sequence ID" value="NZ_BKAT01000015.1"/>
</dbReference>
<keyword evidence="2 4" id="KW-0697">Rotamase</keyword>
<dbReference type="InterPro" id="IPR046357">
    <property type="entry name" value="PPIase_dom_sf"/>
</dbReference>
<dbReference type="EMBL" id="FNRL01000001">
    <property type="protein sequence ID" value="SDZ92307.1"/>
    <property type="molecule type" value="Genomic_DNA"/>
</dbReference>
<dbReference type="STRING" id="408074.SAMN05660909_00165"/>
<feature type="chain" id="PRO_5011547308" description="Peptidyl-prolyl cis-trans isomerase" evidence="6">
    <location>
        <begin position="18"/>
        <end position="159"/>
    </location>
</feature>
<keyword evidence="3 4" id="KW-0413">Isomerase</keyword>
<dbReference type="InterPro" id="IPR050689">
    <property type="entry name" value="FKBP-type_PPIase"/>
</dbReference>
<proteinExistence type="inferred from homology"/>
<evidence type="ECO:0000256" key="2">
    <source>
        <dbReference type="ARBA" id="ARBA00023110"/>
    </source>
</evidence>
<feature type="domain" description="PPIase FKBP-type" evidence="7">
    <location>
        <begin position="76"/>
        <end position="157"/>
    </location>
</feature>
<evidence type="ECO:0000313" key="9">
    <source>
        <dbReference type="Proteomes" id="UP000199656"/>
    </source>
</evidence>